<organism evidence="2 3">
    <name type="scientific">Rhizobium azibense</name>
    <dbReference type="NCBI Taxonomy" id="1136135"/>
    <lineage>
        <taxon>Bacteria</taxon>
        <taxon>Pseudomonadati</taxon>
        <taxon>Pseudomonadota</taxon>
        <taxon>Alphaproteobacteria</taxon>
        <taxon>Hyphomicrobiales</taxon>
        <taxon>Rhizobiaceae</taxon>
        <taxon>Rhizobium/Agrobacterium group</taxon>
        <taxon>Rhizobium</taxon>
    </lineage>
</organism>
<dbReference type="Proteomes" id="UP000295507">
    <property type="component" value="Unassembled WGS sequence"/>
</dbReference>
<reference evidence="2 3" key="1">
    <citation type="submission" date="2019-03" db="EMBL/GenBank/DDBJ databases">
        <title>Genomic Encyclopedia of Type Strains, Phase IV (KMG-V): Genome sequencing to study the core and pangenomes of soil and plant-associated prokaryotes.</title>
        <authorList>
            <person name="Whitman W."/>
        </authorList>
    </citation>
    <scope>NUCLEOTIDE SEQUENCE [LARGE SCALE GENOMIC DNA]</scope>
    <source>
        <strain evidence="2 3">IE4868</strain>
    </source>
</reference>
<accession>A0A4R3RCE9</accession>
<dbReference type="EMBL" id="SMBK01000017">
    <property type="protein sequence ID" value="TCU33118.1"/>
    <property type="molecule type" value="Genomic_DNA"/>
</dbReference>
<comment type="caution">
    <text evidence="2">The sequence shown here is derived from an EMBL/GenBank/DDBJ whole genome shotgun (WGS) entry which is preliminary data.</text>
</comment>
<dbReference type="AlphaFoldDB" id="A0A4R3RCE9"/>
<sequence>MGPAISVTSLASTAACNNQTNPIPAEITRLTGITDEMVAGQMIDIGESRALIEPADLVIAHNPAFVFAEKAWACSVSEIDWARAISKAPARLPDRPGGLLPRGPQGLDDCFALLEVLSQGRGELGDTPFAELYTASQRSRVRIFAKQPLRHEGPSQGAQLPLVRQQRRPAEVLVDRNRGKRP</sequence>
<proteinExistence type="predicted"/>
<feature type="region of interest" description="Disordered" evidence="1">
    <location>
        <begin position="147"/>
        <end position="166"/>
    </location>
</feature>
<evidence type="ECO:0000313" key="3">
    <source>
        <dbReference type="Proteomes" id="UP000295507"/>
    </source>
</evidence>
<gene>
    <name evidence="2" type="ORF">EV129_117115</name>
</gene>
<evidence type="ECO:0000313" key="2">
    <source>
        <dbReference type="EMBL" id="TCU33118.1"/>
    </source>
</evidence>
<evidence type="ECO:0000256" key="1">
    <source>
        <dbReference type="SAM" id="MobiDB-lite"/>
    </source>
</evidence>
<protein>
    <submittedName>
        <fullName evidence="2">Uncharacterized protein</fullName>
    </submittedName>
</protein>
<dbReference type="InterPro" id="IPR012337">
    <property type="entry name" value="RNaseH-like_sf"/>
</dbReference>
<name>A0A4R3RCE9_9HYPH</name>
<dbReference type="SUPFAM" id="SSF53098">
    <property type="entry name" value="Ribonuclease H-like"/>
    <property type="match status" value="1"/>
</dbReference>